<keyword evidence="2" id="KW-0902">Two-component regulatory system</keyword>
<evidence type="ECO:0000256" key="5">
    <source>
        <dbReference type="ARBA" id="ARBA00023163"/>
    </source>
</evidence>
<gene>
    <name evidence="10" type="primary">popP</name>
    <name evidence="10" type="ORF">GCM10017781_37760</name>
    <name evidence="11" type="ORF">HNQ07_003983</name>
</gene>
<name>A0A7W8KHW2_9DEIO</name>
<sequence length="223" mass="24305">MRLLIVEDDPHIAELLRDGLSEDGYEIDVAPSATVGAELAQLFPYGLLIVDVMLPEGIDAGYVLGRQLRAAGVVTPILYLTARGTVADRVQGLDAGGDDYLLKPFDFTELSARVRALLRRASGNAQNTVQLPGGWVMDLAGRELYRAGVRADLARREFGLLELLALNPGRVFTRDEIIDRLWSGDANVEPKVIDVYVSIIRRKTDDTLIVTLRGTGYRLGGAG</sequence>
<dbReference type="Pfam" id="PF00072">
    <property type="entry name" value="Response_reg"/>
    <property type="match status" value="1"/>
</dbReference>
<reference evidence="13" key="2">
    <citation type="journal article" date="2019" name="Int. J. Syst. Evol. Microbiol.">
        <title>The Global Catalogue of Microorganisms (GCM) 10K type strain sequencing project: providing services to taxonomists for standard genome sequencing and annotation.</title>
        <authorList>
            <consortium name="The Broad Institute Genomics Platform"/>
            <consortium name="The Broad Institute Genome Sequencing Center for Infectious Disease"/>
            <person name="Wu L."/>
            <person name="Ma J."/>
        </authorList>
    </citation>
    <scope>NUCLEOTIDE SEQUENCE [LARGE SCALE GENOMIC DNA]</scope>
    <source>
        <strain evidence="13">CGMCC 1.18437</strain>
    </source>
</reference>
<dbReference type="SUPFAM" id="SSF52172">
    <property type="entry name" value="CheY-like"/>
    <property type="match status" value="1"/>
</dbReference>
<dbReference type="InterPro" id="IPR011006">
    <property type="entry name" value="CheY-like_superfamily"/>
</dbReference>
<keyword evidence="5" id="KW-0804">Transcription</keyword>
<dbReference type="InterPro" id="IPR039420">
    <property type="entry name" value="WalR-like"/>
</dbReference>
<dbReference type="GO" id="GO:0005829">
    <property type="term" value="C:cytosol"/>
    <property type="evidence" value="ECO:0007669"/>
    <property type="project" value="TreeGrafter"/>
</dbReference>
<organism evidence="11 12">
    <name type="scientific">Deinococcus metalli</name>
    <dbReference type="NCBI Taxonomy" id="1141878"/>
    <lineage>
        <taxon>Bacteria</taxon>
        <taxon>Thermotogati</taxon>
        <taxon>Deinococcota</taxon>
        <taxon>Deinococci</taxon>
        <taxon>Deinococcales</taxon>
        <taxon>Deinococcaceae</taxon>
        <taxon>Deinococcus</taxon>
    </lineage>
</organism>
<feature type="modified residue" description="4-aspartylphosphate" evidence="6">
    <location>
        <position position="51"/>
    </location>
</feature>
<evidence type="ECO:0000256" key="2">
    <source>
        <dbReference type="ARBA" id="ARBA00023012"/>
    </source>
</evidence>
<evidence type="ECO:0000256" key="4">
    <source>
        <dbReference type="ARBA" id="ARBA00023125"/>
    </source>
</evidence>
<dbReference type="Gene3D" id="6.10.250.690">
    <property type="match status" value="1"/>
</dbReference>
<keyword evidence="3" id="KW-0805">Transcription regulation</keyword>
<dbReference type="InterPro" id="IPR036388">
    <property type="entry name" value="WH-like_DNA-bd_sf"/>
</dbReference>
<dbReference type="RefSeq" id="WP_184115011.1">
    <property type="nucleotide sequence ID" value="NZ_BNAJ01000012.1"/>
</dbReference>
<reference evidence="10" key="1">
    <citation type="journal article" date="2014" name="Int. J. Syst. Evol. Microbiol.">
        <title>Complete genome of a new Firmicutes species belonging to the dominant human colonic microbiota ('Ruminococcus bicirculans') reveals two chromosomes and a selective capacity to utilize plant glucans.</title>
        <authorList>
            <consortium name="NISC Comparative Sequencing Program"/>
            <person name="Wegmann U."/>
            <person name="Louis P."/>
            <person name="Goesmann A."/>
            <person name="Henrissat B."/>
            <person name="Duncan S.H."/>
            <person name="Flint H.J."/>
        </authorList>
    </citation>
    <scope>NUCLEOTIDE SEQUENCE</scope>
    <source>
        <strain evidence="10">CGMCC 1.18437</strain>
    </source>
</reference>
<dbReference type="CDD" id="cd00383">
    <property type="entry name" value="trans_reg_C"/>
    <property type="match status" value="1"/>
</dbReference>
<dbReference type="PROSITE" id="PS51755">
    <property type="entry name" value="OMPR_PHOB"/>
    <property type="match status" value="1"/>
</dbReference>
<evidence type="ECO:0000256" key="7">
    <source>
        <dbReference type="PROSITE-ProRule" id="PRU01091"/>
    </source>
</evidence>
<evidence type="ECO:0000313" key="11">
    <source>
        <dbReference type="EMBL" id="MBB5378476.1"/>
    </source>
</evidence>
<dbReference type="GO" id="GO:0000976">
    <property type="term" value="F:transcription cis-regulatory region binding"/>
    <property type="evidence" value="ECO:0007669"/>
    <property type="project" value="TreeGrafter"/>
</dbReference>
<dbReference type="Pfam" id="PF00486">
    <property type="entry name" value="Trans_reg_C"/>
    <property type="match status" value="1"/>
</dbReference>
<keyword evidence="1 6" id="KW-0597">Phosphoprotein</keyword>
<dbReference type="EMBL" id="BNAJ01000012">
    <property type="protein sequence ID" value="GHF57999.1"/>
    <property type="molecule type" value="Genomic_DNA"/>
</dbReference>
<dbReference type="PANTHER" id="PTHR48111:SF22">
    <property type="entry name" value="REGULATOR OF RPOS"/>
    <property type="match status" value="1"/>
</dbReference>
<dbReference type="EMBL" id="JACHFK010000013">
    <property type="protein sequence ID" value="MBB5378476.1"/>
    <property type="molecule type" value="Genomic_DNA"/>
</dbReference>
<dbReference type="SMART" id="SM00862">
    <property type="entry name" value="Trans_reg_C"/>
    <property type="match status" value="1"/>
</dbReference>
<dbReference type="GO" id="GO:0000156">
    <property type="term" value="F:phosphorelay response regulator activity"/>
    <property type="evidence" value="ECO:0007669"/>
    <property type="project" value="TreeGrafter"/>
</dbReference>
<feature type="DNA-binding region" description="OmpR/PhoB-type" evidence="7">
    <location>
        <begin position="126"/>
        <end position="221"/>
    </location>
</feature>
<evidence type="ECO:0000256" key="1">
    <source>
        <dbReference type="ARBA" id="ARBA00022553"/>
    </source>
</evidence>
<comment type="caution">
    <text evidence="11">The sequence shown here is derived from an EMBL/GenBank/DDBJ whole genome shotgun (WGS) entry which is preliminary data.</text>
</comment>
<dbReference type="InterPro" id="IPR016032">
    <property type="entry name" value="Sig_transdc_resp-reg_C-effctor"/>
</dbReference>
<accession>A0A7W8KHW2</accession>
<keyword evidence="4 7" id="KW-0238">DNA-binding</keyword>
<dbReference type="AlphaFoldDB" id="A0A7W8KHW2"/>
<dbReference type="PROSITE" id="PS50110">
    <property type="entry name" value="RESPONSE_REGULATORY"/>
    <property type="match status" value="1"/>
</dbReference>
<feature type="domain" description="OmpR/PhoB-type" evidence="9">
    <location>
        <begin position="126"/>
        <end position="221"/>
    </location>
</feature>
<evidence type="ECO:0000313" key="13">
    <source>
        <dbReference type="Proteomes" id="UP000619376"/>
    </source>
</evidence>
<evidence type="ECO:0000313" key="12">
    <source>
        <dbReference type="Proteomes" id="UP000539473"/>
    </source>
</evidence>
<reference evidence="11 12" key="3">
    <citation type="submission" date="2020-08" db="EMBL/GenBank/DDBJ databases">
        <title>Genomic Encyclopedia of Type Strains, Phase IV (KMG-IV): sequencing the most valuable type-strain genomes for metagenomic binning, comparative biology and taxonomic classification.</title>
        <authorList>
            <person name="Goeker M."/>
        </authorList>
    </citation>
    <scope>NUCLEOTIDE SEQUENCE [LARGE SCALE GENOMIC DNA]</scope>
    <source>
        <strain evidence="11 12">DSM 27521</strain>
    </source>
</reference>
<dbReference type="InterPro" id="IPR001789">
    <property type="entry name" value="Sig_transdc_resp-reg_receiver"/>
</dbReference>
<evidence type="ECO:0000256" key="3">
    <source>
        <dbReference type="ARBA" id="ARBA00023015"/>
    </source>
</evidence>
<dbReference type="PANTHER" id="PTHR48111">
    <property type="entry name" value="REGULATOR OF RPOS"/>
    <property type="match status" value="1"/>
</dbReference>
<dbReference type="InterPro" id="IPR001867">
    <property type="entry name" value="OmpR/PhoB-type_DNA-bd"/>
</dbReference>
<evidence type="ECO:0000256" key="6">
    <source>
        <dbReference type="PROSITE-ProRule" id="PRU00169"/>
    </source>
</evidence>
<evidence type="ECO:0000259" key="8">
    <source>
        <dbReference type="PROSITE" id="PS50110"/>
    </source>
</evidence>
<reference evidence="10" key="4">
    <citation type="submission" date="2024-05" db="EMBL/GenBank/DDBJ databases">
        <authorList>
            <person name="Sun Q."/>
            <person name="Zhou Y."/>
        </authorList>
    </citation>
    <scope>NUCLEOTIDE SEQUENCE</scope>
    <source>
        <strain evidence="10">CGMCC 1.18437</strain>
    </source>
</reference>
<dbReference type="GO" id="GO:0006355">
    <property type="term" value="P:regulation of DNA-templated transcription"/>
    <property type="evidence" value="ECO:0007669"/>
    <property type="project" value="InterPro"/>
</dbReference>
<dbReference type="SUPFAM" id="SSF46894">
    <property type="entry name" value="C-terminal effector domain of the bipartite response regulators"/>
    <property type="match status" value="1"/>
</dbReference>
<evidence type="ECO:0000313" key="10">
    <source>
        <dbReference type="EMBL" id="GHF57999.1"/>
    </source>
</evidence>
<evidence type="ECO:0000259" key="9">
    <source>
        <dbReference type="PROSITE" id="PS51755"/>
    </source>
</evidence>
<proteinExistence type="predicted"/>
<feature type="domain" description="Response regulatory" evidence="8">
    <location>
        <begin position="2"/>
        <end position="118"/>
    </location>
</feature>
<dbReference type="SMART" id="SM00448">
    <property type="entry name" value="REC"/>
    <property type="match status" value="1"/>
</dbReference>
<protein>
    <submittedName>
        <fullName evidence="10 11">Response regulator</fullName>
    </submittedName>
</protein>
<dbReference type="GO" id="GO:0032993">
    <property type="term" value="C:protein-DNA complex"/>
    <property type="evidence" value="ECO:0007669"/>
    <property type="project" value="TreeGrafter"/>
</dbReference>
<keyword evidence="13" id="KW-1185">Reference proteome</keyword>
<dbReference type="Proteomes" id="UP000619376">
    <property type="component" value="Unassembled WGS sequence"/>
</dbReference>
<dbReference type="Gene3D" id="1.10.10.10">
    <property type="entry name" value="Winged helix-like DNA-binding domain superfamily/Winged helix DNA-binding domain"/>
    <property type="match status" value="1"/>
</dbReference>
<dbReference type="Proteomes" id="UP000539473">
    <property type="component" value="Unassembled WGS sequence"/>
</dbReference>
<dbReference type="Gene3D" id="3.40.50.2300">
    <property type="match status" value="1"/>
</dbReference>